<evidence type="ECO:0000256" key="3">
    <source>
        <dbReference type="ARBA" id="ARBA00023204"/>
    </source>
</evidence>
<dbReference type="InterPro" id="IPR020568">
    <property type="entry name" value="Ribosomal_Su5_D2-typ_SF"/>
</dbReference>
<evidence type="ECO:0000256" key="4">
    <source>
        <dbReference type="HAMAP-Rule" id="MF_00149"/>
    </source>
</evidence>
<dbReference type="GO" id="GO:0030983">
    <property type="term" value="F:mismatched DNA binding"/>
    <property type="evidence" value="ECO:0007669"/>
    <property type="project" value="InterPro"/>
</dbReference>
<dbReference type="SUPFAM" id="SSF54211">
    <property type="entry name" value="Ribosomal protein S5 domain 2-like"/>
    <property type="match status" value="1"/>
</dbReference>
<dbReference type="InterPro" id="IPR042121">
    <property type="entry name" value="MutL_C_regsub"/>
</dbReference>
<dbReference type="SMART" id="SM00853">
    <property type="entry name" value="MutL_C"/>
    <property type="match status" value="1"/>
</dbReference>
<dbReference type="PANTHER" id="PTHR10073">
    <property type="entry name" value="DNA MISMATCH REPAIR PROTEIN MLH, PMS, MUTL"/>
    <property type="match status" value="1"/>
</dbReference>
<dbReference type="Pfam" id="PF08676">
    <property type="entry name" value="MutL_C"/>
    <property type="match status" value="1"/>
</dbReference>
<dbReference type="InterPro" id="IPR037198">
    <property type="entry name" value="MutL_C_sf"/>
</dbReference>
<comment type="function">
    <text evidence="4">This protein is involved in the repair of mismatches in DNA. It is required for dam-dependent methyl-directed DNA mismatch repair. May act as a 'molecular matchmaker', a protein that promotes the formation of a stable complex between two or more DNA-binding proteins in an ATP-dependent manner without itself being part of a final effector complex.</text>
</comment>
<keyword evidence="2 4" id="KW-0227">DNA damage</keyword>
<dbReference type="Proteomes" id="UP000662314">
    <property type="component" value="Unassembled WGS sequence"/>
</dbReference>
<dbReference type="EMBL" id="JAECZA010000205">
    <property type="protein sequence ID" value="MBH8575776.1"/>
    <property type="molecule type" value="Genomic_DNA"/>
</dbReference>
<dbReference type="RefSeq" id="WP_214434538.1">
    <property type="nucleotide sequence ID" value="NZ_CAWPUQ010000124.1"/>
</dbReference>
<dbReference type="AlphaFoldDB" id="A0A8J7I4R6"/>
<accession>A0A8J7I4R6</accession>
<dbReference type="InterPro" id="IPR014790">
    <property type="entry name" value="MutL_C"/>
</dbReference>
<dbReference type="SUPFAM" id="SSF118116">
    <property type="entry name" value="DNA mismatch repair protein MutL"/>
    <property type="match status" value="1"/>
</dbReference>
<name>A0A8J7I4R6_9NOST</name>
<dbReference type="InterPro" id="IPR002099">
    <property type="entry name" value="MutL/Mlh/PMS"/>
</dbReference>
<reference evidence="8 9" key="1">
    <citation type="journal article" date="2021" name="Int. J. Syst. Evol. Microbiol.">
        <title>Amazonocrinis nigriterrae gen. nov., sp. nov., Atlanticothrix silvestris gen. nov., sp. nov. and Dendronalium phyllosphericum gen. nov., sp. nov., nostocacean cyanobacteria from Brazilian environments.</title>
        <authorList>
            <person name="Alvarenga D.O."/>
            <person name="Andreote A.P.D."/>
            <person name="Branco L.H.Z."/>
            <person name="Delbaje E."/>
            <person name="Cruz R.B."/>
            <person name="Varani A.M."/>
            <person name="Fiore M.F."/>
        </authorList>
    </citation>
    <scope>NUCLEOTIDE SEQUENCE [LARGE SCALE GENOMIC DNA]</scope>
    <source>
        <strain evidence="8 9">CENA369</strain>
    </source>
</reference>
<dbReference type="GO" id="GO:0016887">
    <property type="term" value="F:ATP hydrolysis activity"/>
    <property type="evidence" value="ECO:0007669"/>
    <property type="project" value="InterPro"/>
</dbReference>
<dbReference type="Gene3D" id="3.30.1540.20">
    <property type="entry name" value="MutL, C-terminal domain, dimerisation subdomain"/>
    <property type="match status" value="1"/>
</dbReference>
<evidence type="ECO:0000256" key="1">
    <source>
        <dbReference type="ARBA" id="ARBA00006082"/>
    </source>
</evidence>
<keyword evidence="3 4" id="KW-0234">DNA repair</keyword>
<evidence type="ECO:0000259" key="7">
    <source>
        <dbReference type="SMART" id="SM01340"/>
    </source>
</evidence>
<proteinExistence type="inferred from homology"/>
<dbReference type="GO" id="GO:0032300">
    <property type="term" value="C:mismatch repair complex"/>
    <property type="evidence" value="ECO:0007669"/>
    <property type="project" value="InterPro"/>
</dbReference>
<keyword evidence="8" id="KW-0255">Endonuclease</keyword>
<dbReference type="GO" id="GO:0140664">
    <property type="term" value="F:ATP-dependent DNA damage sensor activity"/>
    <property type="evidence" value="ECO:0007669"/>
    <property type="project" value="InterPro"/>
</dbReference>
<dbReference type="Gene3D" id="3.30.565.10">
    <property type="entry name" value="Histidine kinase-like ATPase, C-terminal domain"/>
    <property type="match status" value="1"/>
</dbReference>
<gene>
    <name evidence="4 8" type="primary">mutL</name>
    <name evidence="8" type="ORF">I8752_22785</name>
</gene>
<protein>
    <recommendedName>
        <fullName evidence="4">DNA mismatch repair protein MutL</fullName>
    </recommendedName>
</protein>
<dbReference type="CDD" id="cd16926">
    <property type="entry name" value="HATPase_MutL-MLH-PMS-like"/>
    <property type="match status" value="1"/>
</dbReference>
<dbReference type="SUPFAM" id="SSF55874">
    <property type="entry name" value="ATPase domain of HSP90 chaperone/DNA topoisomerase II/histidine kinase"/>
    <property type="match status" value="1"/>
</dbReference>
<dbReference type="InterPro" id="IPR020667">
    <property type="entry name" value="DNA_mismatch_repair_MutL"/>
</dbReference>
<evidence type="ECO:0000313" key="8">
    <source>
        <dbReference type="EMBL" id="MBH8575776.1"/>
    </source>
</evidence>
<sequence length="600" mass="66827">MASTIQALPTEVVYLITAGEVIDSLASVVRELVENSLDAGATRIVVSLWPQQWRIRVADNGCGMNLDDLQQAASAHSTSKIRSSADLWKINSLGFRGEALHSLTTLAELEILSRPASGNVGWRVIYGDGGKAVQVEPTAIAPGTVVTVSNLFANCASRRQGLPPTAQQMKAVQAAIQQIALCHPHVTWQVWQNDRQWITIYPAATVGKLLPQILPQIRQGDLQEVKLEIPNPSVEANNRSPLLTPNSCTDAINRVSTPHSALSLVVGLPDRCHRRRPDWVRVAINRRTIKSPELEQTIFAAFHRTLPRDRYPVCFLHLVISPDQINWNRNPAKTEVYLNELTYWQEQVTQAINQALQISAANLKESVHTTRVTKLLKAAEEKGNYNFNPQNSNGEDKTQHSALSNATCSTWGDPKTAVAPQHSLKAVAQVSNTYIVAEHPGGMWLVEQHIAHERVLYEQLCDNWRLIPVEPAIILYQLSPAQVSQLQRINLDIEPFGEQLWAVRNIPAILQQREDCAEAILELSLGGDLQTAQVAVACRSAIRNGTPMNLQQMQTLLDDWQRTRNPRTCPHGRPIYLSLEESALARFFRRNWVIGKSHGI</sequence>
<dbReference type="PANTHER" id="PTHR10073:SF12">
    <property type="entry name" value="DNA MISMATCH REPAIR PROTEIN MLH1"/>
    <property type="match status" value="1"/>
</dbReference>
<dbReference type="GO" id="GO:0004519">
    <property type="term" value="F:endonuclease activity"/>
    <property type="evidence" value="ECO:0007669"/>
    <property type="project" value="UniProtKB-KW"/>
</dbReference>
<evidence type="ECO:0000313" key="9">
    <source>
        <dbReference type="Proteomes" id="UP000662314"/>
    </source>
</evidence>
<dbReference type="NCBIfam" id="NF000951">
    <property type="entry name" value="PRK00095.2-1"/>
    <property type="match status" value="1"/>
</dbReference>
<dbReference type="PROSITE" id="PS00058">
    <property type="entry name" value="DNA_MISMATCH_REPAIR_1"/>
    <property type="match status" value="1"/>
</dbReference>
<feature type="region of interest" description="Disordered" evidence="5">
    <location>
        <begin position="384"/>
        <end position="406"/>
    </location>
</feature>
<feature type="domain" description="DNA mismatch repair protein S5" evidence="7">
    <location>
        <begin position="210"/>
        <end position="357"/>
    </location>
</feature>
<comment type="similarity">
    <text evidence="1 4">Belongs to the DNA mismatch repair MutL/HexB family.</text>
</comment>
<evidence type="ECO:0000256" key="2">
    <source>
        <dbReference type="ARBA" id="ARBA00022763"/>
    </source>
</evidence>
<dbReference type="GO" id="GO:0006298">
    <property type="term" value="P:mismatch repair"/>
    <property type="evidence" value="ECO:0007669"/>
    <property type="project" value="UniProtKB-UniRule"/>
</dbReference>
<dbReference type="Pfam" id="PF01119">
    <property type="entry name" value="DNA_mis_repair"/>
    <property type="match status" value="1"/>
</dbReference>
<dbReference type="Pfam" id="PF13589">
    <property type="entry name" value="HATPase_c_3"/>
    <property type="match status" value="1"/>
</dbReference>
<keyword evidence="8" id="KW-0540">Nuclease</keyword>
<comment type="caution">
    <text evidence="8">The sequence shown here is derived from an EMBL/GenBank/DDBJ whole genome shotgun (WGS) entry which is preliminary data.</text>
</comment>
<dbReference type="CDD" id="cd00782">
    <property type="entry name" value="MutL_Trans"/>
    <property type="match status" value="1"/>
</dbReference>
<dbReference type="InterPro" id="IPR013507">
    <property type="entry name" value="DNA_mismatch_S5_2-like"/>
</dbReference>
<dbReference type="InterPro" id="IPR042120">
    <property type="entry name" value="MutL_C_dimsub"/>
</dbReference>
<dbReference type="NCBIfam" id="TIGR00585">
    <property type="entry name" value="mutl"/>
    <property type="match status" value="1"/>
</dbReference>
<dbReference type="InterPro" id="IPR014721">
    <property type="entry name" value="Ribsml_uS5_D2-typ_fold_subgr"/>
</dbReference>
<dbReference type="InterPro" id="IPR036890">
    <property type="entry name" value="HATPase_C_sf"/>
</dbReference>
<organism evidence="8 9">
    <name type="scientific">Dendronalium phyllosphericum CENA369</name>
    <dbReference type="NCBI Taxonomy" id="1725256"/>
    <lineage>
        <taxon>Bacteria</taxon>
        <taxon>Bacillati</taxon>
        <taxon>Cyanobacteriota</taxon>
        <taxon>Cyanophyceae</taxon>
        <taxon>Nostocales</taxon>
        <taxon>Nostocaceae</taxon>
        <taxon>Dendronalium</taxon>
        <taxon>Dendronalium phyllosphericum</taxon>
    </lineage>
</organism>
<dbReference type="SMART" id="SM01340">
    <property type="entry name" value="DNA_mis_repair"/>
    <property type="match status" value="1"/>
</dbReference>
<keyword evidence="9" id="KW-1185">Reference proteome</keyword>
<dbReference type="InterPro" id="IPR038973">
    <property type="entry name" value="MutL/Mlh/Pms-like"/>
</dbReference>
<dbReference type="FunFam" id="3.30.565.10:FF:000003">
    <property type="entry name" value="DNA mismatch repair endonuclease MutL"/>
    <property type="match status" value="1"/>
</dbReference>
<keyword evidence="8" id="KW-0378">Hydrolase</keyword>
<evidence type="ECO:0000256" key="5">
    <source>
        <dbReference type="SAM" id="MobiDB-lite"/>
    </source>
</evidence>
<dbReference type="GO" id="GO:0005524">
    <property type="term" value="F:ATP binding"/>
    <property type="evidence" value="ECO:0007669"/>
    <property type="project" value="InterPro"/>
</dbReference>
<dbReference type="HAMAP" id="MF_00149">
    <property type="entry name" value="DNA_mis_repair"/>
    <property type="match status" value="1"/>
</dbReference>
<evidence type="ECO:0000259" key="6">
    <source>
        <dbReference type="SMART" id="SM00853"/>
    </source>
</evidence>
<dbReference type="Gene3D" id="3.30.1370.100">
    <property type="entry name" value="MutL, C-terminal domain, regulatory subdomain"/>
    <property type="match status" value="1"/>
</dbReference>
<dbReference type="Gene3D" id="3.30.230.10">
    <property type="match status" value="1"/>
</dbReference>
<dbReference type="InterPro" id="IPR014762">
    <property type="entry name" value="DNA_mismatch_repair_CS"/>
</dbReference>
<feature type="domain" description="MutL C-terminal dimerisation" evidence="6">
    <location>
        <begin position="426"/>
        <end position="548"/>
    </location>
</feature>